<evidence type="ECO:0000313" key="1">
    <source>
        <dbReference type="EMBL" id="GMN89557.1"/>
    </source>
</evidence>
<organism evidence="1 2">
    <name type="scientific">Francisella sciaenopsi</name>
    <dbReference type="NCBI Taxonomy" id="3055034"/>
    <lineage>
        <taxon>Bacteria</taxon>
        <taxon>Pseudomonadati</taxon>
        <taxon>Pseudomonadota</taxon>
        <taxon>Gammaproteobacteria</taxon>
        <taxon>Thiotrichales</taxon>
        <taxon>Francisellaceae</taxon>
        <taxon>Francisella</taxon>
    </lineage>
</organism>
<name>A0ABQ6PF30_9GAMM</name>
<sequence>MNKYSSKVPLAITKTIIDIKHRVKDILVFLGIIFAMANSSRQNAVLNCIGGKFGLNLTIVRLLVIQPNRTVLVISITIVLNIMSDFL</sequence>
<comment type="caution">
    <text evidence="1">The sequence shown here is derived from an EMBL/GenBank/DDBJ whole genome shotgun (WGS) entry which is preliminary data.</text>
</comment>
<keyword evidence="2" id="KW-1185">Reference proteome</keyword>
<dbReference type="Proteomes" id="UP001628164">
    <property type="component" value="Unassembled WGS sequence"/>
</dbReference>
<dbReference type="EMBL" id="BTHG01000003">
    <property type="protein sequence ID" value="GMN89557.1"/>
    <property type="molecule type" value="Genomic_DNA"/>
</dbReference>
<gene>
    <name evidence="1" type="ORF">fsci_10430</name>
</gene>
<reference evidence="1 2" key="1">
    <citation type="journal article" date="2024" name="Dis. Aquat. Organ.">
        <title>Francisella sciaenopsi sp. nov. isolated from diseased red drum Sciaenops ocellatus in Florida, USA.</title>
        <authorList>
            <person name="Kawahara M."/>
            <person name="Cody T.T."/>
            <person name="Yanong R.P.E."/>
            <person name="Henderson E."/>
            <person name="Yazdi Z."/>
            <person name="Soto E."/>
        </authorList>
    </citation>
    <scope>NUCLEOTIDE SEQUENCE [LARGE SCALE GENOMIC DNA]</scope>
    <source>
        <strain evidence="1 2">R22-20-7</strain>
    </source>
</reference>
<protein>
    <submittedName>
        <fullName evidence="1">Uncharacterized protein</fullName>
    </submittedName>
</protein>
<evidence type="ECO:0000313" key="2">
    <source>
        <dbReference type="Proteomes" id="UP001628164"/>
    </source>
</evidence>
<proteinExistence type="predicted"/>
<accession>A0ABQ6PF30</accession>